<sequence>MSARTDARFVGVEALPYLTNSEEGQKFLGLGAPRAISRGSPPEICPAVGVAGGAETGSPADAAEASVRACLAALSDTADLCGCRLLALDRILTVPRSEMAYAVGTTARLQSSALGLDLVIVAEDVGDRITLLRDLRGPVGMLRHLPDGAVELTLKGQTDHVFAGRGDSIGFRRGRVAERIEVEDETGRAVTLLIGFSPDEIANGAGASVSGQPKG</sequence>
<dbReference type="EMBL" id="JAEHHL010000006">
    <property type="protein sequence ID" value="MBK0399685.1"/>
    <property type="molecule type" value="Genomic_DNA"/>
</dbReference>
<comment type="caution">
    <text evidence="1">The sequence shown here is derived from an EMBL/GenBank/DDBJ whole genome shotgun (WGS) entry which is preliminary data.</text>
</comment>
<protein>
    <submittedName>
        <fullName evidence="1">Uncharacterized protein</fullName>
    </submittedName>
</protein>
<dbReference type="RefSeq" id="WP_200609881.1">
    <property type="nucleotide sequence ID" value="NZ_JAEHHL010000006.1"/>
</dbReference>
<reference evidence="1" key="1">
    <citation type="submission" date="2020-12" db="EMBL/GenBank/DDBJ databases">
        <title>Bacterial taxonomy.</title>
        <authorList>
            <person name="Pan X."/>
        </authorList>
    </citation>
    <scope>NUCLEOTIDE SEQUENCE</scope>
    <source>
        <strain evidence="1">M0105</strain>
    </source>
</reference>
<organism evidence="1 2">
    <name type="scientific">Thermohalobaculum xanthum</name>
    <dbReference type="NCBI Taxonomy" id="2753746"/>
    <lineage>
        <taxon>Bacteria</taxon>
        <taxon>Pseudomonadati</taxon>
        <taxon>Pseudomonadota</taxon>
        <taxon>Alphaproteobacteria</taxon>
        <taxon>Rhodobacterales</taxon>
        <taxon>Paracoccaceae</taxon>
        <taxon>Thermohalobaculum</taxon>
    </lineage>
</organism>
<evidence type="ECO:0000313" key="2">
    <source>
        <dbReference type="Proteomes" id="UP000655420"/>
    </source>
</evidence>
<keyword evidence="2" id="KW-1185">Reference proteome</keyword>
<accession>A0A8J7M7L0</accession>
<gene>
    <name evidence="1" type="ORF">H0I76_10815</name>
</gene>
<name>A0A8J7M7L0_9RHOB</name>
<proteinExistence type="predicted"/>
<evidence type="ECO:0000313" key="1">
    <source>
        <dbReference type="EMBL" id="MBK0399685.1"/>
    </source>
</evidence>
<dbReference type="Proteomes" id="UP000655420">
    <property type="component" value="Unassembled WGS sequence"/>
</dbReference>
<dbReference type="AlphaFoldDB" id="A0A8J7M7L0"/>